<proteinExistence type="predicted"/>
<dbReference type="EMBL" id="CAAGRJ010017373">
    <property type="protein sequence ID" value="VFV32759.1"/>
    <property type="molecule type" value="Genomic_DNA"/>
</dbReference>
<feature type="region of interest" description="Disordered" evidence="1">
    <location>
        <begin position="24"/>
        <end position="84"/>
    </location>
</feature>
<keyword evidence="3" id="KW-1185">Reference proteome</keyword>
<protein>
    <submittedName>
        <fullName evidence="2">Uncharacterized protein</fullName>
    </submittedName>
</protein>
<evidence type="ECO:0000313" key="2">
    <source>
        <dbReference type="EMBL" id="VFV32759.1"/>
    </source>
</evidence>
<gene>
    <name evidence="2" type="ORF">LYPA_23C013504</name>
</gene>
<feature type="non-terminal residue" evidence="2">
    <location>
        <position position="84"/>
    </location>
</feature>
<dbReference type="AlphaFoldDB" id="A0A485NKN0"/>
<evidence type="ECO:0000313" key="3">
    <source>
        <dbReference type="Proteomes" id="UP000386466"/>
    </source>
</evidence>
<evidence type="ECO:0000256" key="1">
    <source>
        <dbReference type="SAM" id="MobiDB-lite"/>
    </source>
</evidence>
<sequence>MESGARILASPRFLRLQEIETPGAILSEPTPSGLHFPEASQEQGRSFTRLPDRRPPGKGNCKLCSSQIGPQRKKEEWLLTKPNK</sequence>
<organism evidence="2 3">
    <name type="scientific">Lynx pardinus</name>
    <name type="common">Iberian lynx</name>
    <name type="synonym">Felis pardina</name>
    <dbReference type="NCBI Taxonomy" id="191816"/>
    <lineage>
        <taxon>Eukaryota</taxon>
        <taxon>Metazoa</taxon>
        <taxon>Chordata</taxon>
        <taxon>Craniata</taxon>
        <taxon>Vertebrata</taxon>
        <taxon>Euteleostomi</taxon>
        <taxon>Mammalia</taxon>
        <taxon>Eutheria</taxon>
        <taxon>Laurasiatheria</taxon>
        <taxon>Carnivora</taxon>
        <taxon>Feliformia</taxon>
        <taxon>Felidae</taxon>
        <taxon>Felinae</taxon>
        <taxon>Lynx</taxon>
    </lineage>
</organism>
<accession>A0A485NKN0</accession>
<reference evidence="2 3" key="1">
    <citation type="submission" date="2019-01" db="EMBL/GenBank/DDBJ databases">
        <authorList>
            <person name="Alioto T."/>
            <person name="Alioto T."/>
        </authorList>
    </citation>
    <scope>NUCLEOTIDE SEQUENCE [LARGE SCALE GENOMIC DNA]</scope>
</reference>
<dbReference type="Proteomes" id="UP000386466">
    <property type="component" value="Unassembled WGS sequence"/>
</dbReference>
<name>A0A485NKN0_LYNPA</name>